<dbReference type="PANTHER" id="PTHR43767">
    <property type="entry name" value="LONG-CHAIN-FATTY-ACID--COA LIGASE"/>
    <property type="match status" value="1"/>
</dbReference>
<evidence type="ECO:0000259" key="1">
    <source>
        <dbReference type="Pfam" id="PF00501"/>
    </source>
</evidence>
<sequence length="532" mass="57266">MSTGIPAGAPERDDPPTLSALVSRAARLHGDKVAWVFPHADRPAWTFREIDAAVDRISRFLRQRAEPGDRVALMLPNIPEFPLVWLAAARAGLAMVPVNTQTRSADAAHLLRDSGPALVVTTPAYAELIGAAAGEAGVAVTIVRADDLPAASPGGSAGDAAGDGHAAAPGDLVNIQYTSGTTGLPKGCMLSNHYWLTIARALRDNFPRLGPDDVLYTAQPFSYMDPQWNVAAALLAGARLVVADRFSASRMWADLREHRVTVFYCLGMMPAALLAQPPHPLDREHRVRAVLASGIPAQLHRALEDRWGVPWYEAFGMTESGADLIVTPEDHDETVGTGCIGRPQPGKHAEVVDDSGRPVPAGEPGELVISGTGLMSGYWRRPEDTARVLRGGRMHTGDRVRSDEAGRIHYIGRAKDMVRRSGENVSAREVEALLESHPSVRTAAVVPEPDALRGEEVKVFVVPAGPQAPDVRALLEFCRERLAPFKVPRYWCVRDSLPVTPSERVAKGELRADRGPCWDAAVPAARDGGDRP</sequence>
<dbReference type="InterPro" id="IPR042099">
    <property type="entry name" value="ANL_N_sf"/>
</dbReference>
<keyword evidence="3" id="KW-0436">Ligase</keyword>
<feature type="domain" description="AMP-dependent synthetase/ligase" evidence="1">
    <location>
        <begin position="24"/>
        <end position="379"/>
    </location>
</feature>
<dbReference type="Gene3D" id="3.30.300.30">
    <property type="match status" value="1"/>
</dbReference>
<dbReference type="InterPro" id="IPR025110">
    <property type="entry name" value="AMP-bd_C"/>
</dbReference>
<protein>
    <submittedName>
        <fullName evidence="3">ATP-dependent acyl-CoA ligase</fullName>
    </submittedName>
</protein>
<dbReference type="Pfam" id="PF13193">
    <property type="entry name" value="AMP-binding_C"/>
    <property type="match status" value="1"/>
</dbReference>
<accession>A0ABN2P1N8</accession>
<dbReference type="EMBL" id="BAAAMJ010000016">
    <property type="protein sequence ID" value="GAA1909886.1"/>
    <property type="molecule type" value="Genomic_DNA"/>
</dbReference>
<evidence type="ECO:0000259" key="2">
    <source>
        <dbReference type="Pfam" id="PF13193"/>
    </source>
</evidence>
<evidence type="ECO:0000313" key="4">
    <source>
        <dbReference type="Proteomes" id="UP001501303"/>
    </source>
</evidence>
<keyword evidence="4" id="KW-1185">Reference proteome</keyword>
<comment type="caution">
    <text evidence="3">The sequence shown here is derived from an EMBL/GenBank/DDBJ whole genome shotgun (WGS) entry which is preliminary data.</text>
</comment>
<dbReference type="Pfam" id="PF00501">
    <property type="entry name" value="AMP-binding"/>
    <property type="match status" value="1"/>
</dbReference>
<dbReference type="PANTHER" id="PTHR43767:SF1">
    <property type="entry name" value="NONRIBOSOMAL PEPTIDE SYNTHASE PES1 (EUROFUNG)-RELATED"/>
    <property type="match status" value="1"/>
</dbReference>
<dbReference type="RefSeq" id="WP_344260519.1">
    <property type="nucleotide sequence ID" value="NZ_BAAAMJ010000016.1"/>
</dbReference>
<organism evidence="3 4">
    <name type="scientific">Streptomyces sodiiphilus</name>
    <dbReference type="NCBI Taxonomy" id="226217"/>
    <lineage>
        <taxon>Bacteria</taxon>
        <taxon>Bacillati</taxon>
        <taxon>Actinomycetota</taxon>
        <taxon>Actinomycetes</taxon>
        <taxon>Kitasatosporales</taxon>
        <taxon>Streptomycetaceae</taxon>
        <taxon>Streptomyces</taxon>
    </lineage>
</organism>
<dbReference type="InterPro" id="IPR000873">
    <property type="entry name" value="AMP-dep_synth/lig_dom"/>
</dbReference>
<feature type="domain" description="AMP-binding enzyme C-terminal" evidence="2">
    <location>
        <begin position="429"/>
        <end position="502"/>
    </location>
</feature>
<dbReference type="GO" id="GO:0016874">
    <property type="term" value="F:ligase activity"/>
    <property type="evidence" value="ECO:0007669"/>
    <property type="project" value="UniProtKB-KW"/>
</dbReference>
<name>A0ABN2P1N8_9ACTN</name>
<reference evidence="3 4" key="1">
    <citation type="journal article" date="2019" name="Int. J. Syst. Evol. Microbiol.">
        <title>The Global Catalogue of Microorganisms (GCM) 10K type strain sequencing project: providing services to taxonomists for standard genome sequencing and annotation.</title>
        <authorList>
            <consortium name="The Broad Institute Genomics Platform"/>
            <consortium name="The Broad Institute Genome Sequencing Center for Infectious Disease"/>
            <person name="Wu L."/>
            <person name="Ma J."/>
        </authorList>
    </citation>
    <scope>NUCLEOTIDE SEQUENCE [LARGE SCALE GENOMIC DNA]</scope>
    <source>
        <strain evidence="3 4">JCM 13581</strain>
    </source>
</reference>
<dbReference type="PROSITE" id="PS00455">
    <property type="entry name" value="AMP_BINDING"/>
    <property type="match status" value="1"/>
</dbReference>
<dbReference type="InterPro" id="IPR020845">
    <property type="entry name" value="AMP-binding_CS"/>
</dbReference>
<dbReference type="InterPro" id="IPR050237">
    <property type="entry name" value="ATP-dep_AMP-bd_enzyme"/>
</dbReference>
<proteinExistence type="predicted"/>
<evidence type="ECO:0000313" key="3">
    <source>
        <dbReference type="EMBL" id="GAA1909886.1"/>
    </source>
</evidence>
<dbReference type="Proteomes" id="UP001501303">
    <property type="component" value="Unassembled WGS sequence"/>
</dbReference>
<dbReference type="SUPFAM" id="SSF56801">
    <property type="entry name" value="Acetyl-CoA synthetase-like"/>
    <property type="match status" value="1"/>
</dbReference>
<dbReference type="InterPro" id="IPR045851">
    <property type="entry name" value="AMP-bd_C_sf"/>
</dbReference>
<gene>
    <name evidence="3" type="ORF">GCM10009716_19690</name>
</gene>
<dbReference type="Gene3D" id="3.40.50.12780">
    <property type="entry name" value="N-terminal domain of ligase-like"/>
    <property type="match status" value="1"/>
</dbReference>